<feature type="transmembrane region" description="Helical" evidence="1">
    <location>
        <begin position="208"/>
        <end position="230"/>
    </location>
</feature>
<name>A0A0F9CWD4_9ZZZZ</name>
<dbReference type="AlphaFoldDB" id="A0A0F9CWD4"/>
<accession>A0A0F9CWD4</accession>
<feature type="transmembrane region" description="Helical" evidence="1">
    <location>
        <begin position="289"/>
        <end position="305"/>
    </location>
</feature>
<evidence type="ECO:0000313" key="2">
    <source>
        <dbReference type="EMBL" id="KKL53683.1"/>
    </source>
</evidence>
<feature type="transmembrane region" description="Helical" evidence="1">
    <location>
        <begin position="183"/>
        <end position="201"/>
    </location>
</feature>
<comment type="caution">
    <text evidence="2">The sequence shown here is derived from an EMBL/GenBank/DDBJ whole genome shotgun (WGS) entry which is preliminary data.</text>
</comment>
<feature type="transmembrane region" description="Helical" evidence="1">
    <location>
        <begin position="121"/>
        <end position="141"/>
    </location>
</feature>
<keyword evidence="1" id="KW-1133">Transmembrane helix</keyword>
<feature type="transmembrane region" description="Helical" evidence="1">
    <location>
        <begin position="325"/>
        <end position="343"/>
    </location>
</feature>
<proteinExistence type="predicted"/>
<feature type="transmembrane region" description="Helical" evidence="1">
    <location>
        <begin position="45"/>
        <end position="64"/>
    </location>
</feature>
<protein>
    <submittedName>
        <fullName evidence="2">Uncharacterized protein</fullName>
    </submittedName>
</protein>
<evidence type="ECO:0000256" key="1">
    <source>
        <dbReference type="SAM" id="Phobius"/>
    </source>
</evidence>
<keyword evidence="1" id="KW-0472">Membrane</keyword>
<feature type="transmembrane region" description="Helical" evidence="1">
    <location>
        <begin position="96"/>
        <end position="115"/>
    </location>
</feature>
<feature type="transmembrane region" description="Helical" evidence="1">
    <location>
        <begin position="349"/>
        <end position="366"/>
    </location>
</feature>
<gene>
    <name evidence="2" type="ORF">LCGC14_2272990</name>
</gene>
<feature type="non-terminal residue" evidence="2">
    <location>
        <position position="379"/>
    </location>
</feature>
<dbReference type="EMBL" id="LAZR01031462">
    <property type="protein sequence ID" value="KKL53683.1"/>
    <property type="molecule type" value="Genomic_DNA"/>
</dbReference>
<feature type="transmembrane region" description="Helical" evidence="1">
    <location>
        <begin position="265"/>
        <end position="283"/>
    </location>
</feature>
<feature type="transmembrane region" description="Helical" evidence="1">
    <location>
        <begin position="70"/>
        <end position="89"/>
    </location>
</feature>
<reference evidence="2" key="1">
    <citation type="journal article" date="2015" name="Nature">
        <title>Complex archaea that bridge the gap between prokaryotes and eukaryotes.</title>
        <authorList>
            <person name="Spang A."/>
            <person name="Saw J.H."/>
            <person name="Jorgensen S.L."/>
            <person name="Zaremba-Niedzwiedzka K."/>
            <person name="Martijn J."/>
            <person name="Lind A.E."/>
            <person name="van Eijk R."/>
            <person name="Schleper C."/>
            <person name="Guy L."/>
            <person name="Ettema T.J."/>
        </authorList>
    </citation>
    <scope>NUCLEOTIDE SEQUENCE</scope>
</reference>
<keyword evidence="1" id="KW-0812">Transmembrane</keyword>
<organism evidence="2">
    <name type="scientific">marine sediment metagenome</name>
    <dbReference type="NCBI Taxonomy" id="412755"/>
    <lineage>
        <taxon>unclassified sequences</taxon>
        <taxon>metagenomes</taxon>
        <taxon>ecological metagenomes</taxon>
    </lineage>
</organism>
<feature type="transmembrane region" description="Helical" evidence="1">
    <location>
        <begin position="236"/>
        <end position="253"/>
    </location>
</feature>
<sequence>MARLLLRVLRLNWEGGAYTQTVLQPKDFEERPRVKRKLSAFPAKALQHLGLLIAFVLIVAAGTFTVERPVLASVLIFAFSLGYLVASVVTRRASFLYGTMLLGAVSYFMACHALGAPGNSFPLLSVPLVAALLAVGHHLRGRLPADLLDYPSTVFRAMDITAGVFALWAVVHVGELADQPGMLRYVAALTFLGYALVYFLHCAAIRKFVYTYVFSVALTLGSVFAVTAVWGVDFAWIPSIASAAVILLAGTQFHPNATHTWARHFYVASVGAIFISLVLALAWWPFVAVALACSSLLLWAAYGWLEKAVPNVLNATMGDRVIAKCFFYGSLGMAMPIAPLIFIVPSSGYVIASALICGLTFSWIVWRRRNNAVAHSNVR</sequence>
<feature type="transmembrane region" description="Helical" evidence="1">
    <location>
        <begin position="153"/>
        <end position="171"/>
    </location>
</feature>